<evidence type="ECO:0000256" key="2">
    <source>
        <dbReference type="ARBA" id="ARBA00022553"/>
    </source>
</evidence>
<dbReference type="InterPro" id="IPR056501">
    <property type="entry name" value="NAD-bd_HRPKS_sdrA"/>
</dbReference>
<feature type="domain" description="Ketosynthase family 3 (KS3)" evidence="8">
    <location>
        <begin position="7"/>
        <end position="439"/>
    </location>
</feature>
<accession>R8BHJ2</accession>
<feature type="region of interest" description="C-terminal hotdog fold" evidence="6">
    <location>
        <begin position="1000"/>
        <end position="1147"/>
    </location>
</feature>
<dbReference type="Gene3D" id="3.10.129.110">
    <property type="entry name" value="Polyketide synthase dehydratase"/>
    <property type="match status" value="1"/>
</dbReference>
<dbReference type="KEGG" id="tmn:UCRPA7_5703"/>
<dbReference type="InterPro" id="IPR011032">
    <property type="entry name" value="GroES-like_sf"/>
</dbReference>
<dbReference type="InterPro" id="IPR020843">
    <property type="entry name" value="ER"/>
</dbReference>
<reference evidence="11" key="1">
    <citation type="journal article" date="2013" name="Genome Announc.">
        <title>Draft genome sequence of the ascomycete Phaeoacremonium aleophilum strain UCR-PA7, a causal agent of the esca disease complex in grapevines.</title>
        <authorList>
            <person name="Blanco-Ulate B."/>
            <person name="Rolshausen P."/>
            <person name="Cantu D."/>
        </authorList>
    </citation>
    <scope>NUCLEOTIDE SEQUENCE [LARGE SCALE GENOMIC DNA]</scope>
    <source>
        <strain evidence="11">UCR-PA7</strain>
    </source>
</reference>
<evidence type="ECO:0000256" key="6">
    <source>
        <dbReference type="PROSITE-ProRule" id="PRU01363"/>
    </source>
</evidence>
<keyword evidence="5" id="KW-0511">Multifunctional enzyme</keyword>
<dbReference type="InterPro" id="IPR014031">
    <property type="entry name" value="Ketoacyl_synth_C"/>
</dbReference>
<dbReference type="InterPro" id="IPR013968">
    <property type="entry name" value="PKS_KR"/>
</dbReference>
<dbReference type="Proteomes" id="UP000014074">
    <property type="component" value="Unassembled WGS sequence"/>
</dbReference>
<feature type="region of interest" description="N-terminal hotdog fold" evidence="6">
    <location>
        <begin position="837"/>
        <end position="974"/>
    </location>
</feature>
<dbReference type="Gene3D" id="3.40.366.10">
    <property type="entry name" value="Malonyl-Coenzyme A Acyl Carrier Protein, domain 2"/>
    <property type="match status" value="1"/>
</dbReference>
<dbReference type="SUPFAM" id="SSF50129">
    <property type="entry name" value="GroES-like"/>
    <property type="match status" value="1"/>
</dbReference>
<dbReference type="InterPro" id="IPR020841">
    <property type="entry name" value="PKS_Beta-ketoAc_synthase_dom"/>
</dbReference>
<dbReference type="Gene3D" id="1.10.1200.10">
    <property type="entry name" value="ACP-like"/>
    <property type="match status" value="1"/>
</dbReference>
<dbReference type="GO" id="GO:0004312">
    <property type="term" value="F:fatty acid synthase activity"/>
    <property type="evidence" value="ECO:0007669"/>
    <property type="project" value="TreeGrafter"/>
</dbReference>
<dbReference type="EMBL" id="KB933196">
    <property type="protein sequence ID" value="EON98783.1"/>
    <property type="molecule type" value="Genomic_DNA"/>
</dbReference>
<dbReference type="Pfam" id="PF00109">
    <property type="entry name" value="ketoacyl-synt"/>
    <property type="match status" value="1"/>
</dbReference>
<feature type="active site" description="Proton acceptor; for dehydratase activity" evidence="6">
    <location>
        <position position="869"/>
    </location>
</feature>
<dbReference type="Pfam" id="PF23114">
    <property type="entry name" value="NAD-bd_HRPKS_sdrA"/>
    <property type="match status" value="1"/>
</dbReference>
<keyword evidence="4" id="KW-0560">Oxidoreductase</keyword>
<dbReference type="InterPro" id="IPR020807">
    <property type="entry name" value="PKS_DH"/>
</dbReference>
<dbReference type="OrthoDB" id="329835at2759"/>
<evidence type="ECO:0000313" key="11">
    <source>
        <dbReference type="Proteomes" id="UP000014074"/>
    </source>
</evidence>
<proteinExistence type="predicted"/>
<protein>
    <submittedName>
        <fullName evidence="10">Putative polyketide synthase protein</fullName>
    </submittedName>
</protein>
<dbReference type="InterPro" id="IPR016039">
    <property type="entry name" value="Thiolase-like"/>
</dbReference>
<evidence type="ECO:0000256" key="5">
    <source>
        <dbReference type="ARBA" id="ARBA00023268"/>
    </source>
</evidence>
<evidence type="ECO:0000259" key="8">
    <source>
        <dbReference type="PROSITE" id="PS52004"/>
    </source>
</evidence>
<dbReference type="InterPro" id="IPR049552">
    <property type="entry name" value="PKS_DH_N"/>
</dbReference>
<dbReference type="InterPro" id="IPR049551">
    <property type="entry name" value="PKS_DH_C"/>
</dbReference>
<feature type="domain" description="Carrier" evidence="7">
    <location>
        <begin position="2030"/>
        <end position="2107"/>
    </location>
</feature>
<dbReference type="InterPro" id="IPR016036">
    <property type="entry name" value="Malonyl_transacylase_ACP-bd"/>
</dbReference>
<dbReference type="InterPro" id="IPR014043">
    <property type="entry name" value="Acyl_transferase_dom"/>
</dbReference>
<dbReference type="Pfam" id="PF14765">
    <property type="entry name" value="PS-DH"/>
    <property type="match status" value="1"/>
</dbReference>
<dbReference type="SMART" id="SM00825">
    <property type="entry name" value="PKS_KS"/>
    <property type="match status" value="1"/>
</dbReference>
<dbReference type="InterPro" id="IPR016035">
    <property type="entry name" value="Acyl_Trfase/lysoPLipase"/>
</dbReference>
<dbReference type="SMART" id="SM00826">
    <property type="entry name" value="PKS_DH"/>
    <property type="match status" value="1"/>
</dbReference>
<dbReference type="InterPro" id="IPR049900">
    <property type="entry name" value="PKS_mFAS_DH"/>
</dbReference>
<evidence type="ECO:0000256" key="4">
    <source>
        <dbReference type="ARBA" id="ARBA00023002"/>
    </source>
</evidence>
<dbReference type="Gene3D" id="3.90.180.10">
    <property type="entry name" value="Medium-chain alcohol dehydrogenases, catalytic domain"/>
    <property type="match status" value="1"/>
</dbReference>
<organism evidence="10 11">
    <name type="scientific">Phaeoacremonium minimum (strain UCR-PA7)</name>
    <name type="common">Esca disease fungus</name>
    <name type="synonym">Togninia minima</name>
    <dbReference type="NCBI Taxonomy" id="1286976"/>
    <lineage>
        <taxon>Eukaryota</taxon>
        <taxon>Fungi</taxon>
        <taxon>Dikarya</taxon>
        <taxon>Ascomycota</taxon>
        <taxon>Pezizomycotina</taxon>
        <taxon>Sordariomycetes</taxon>
        <taxon>Sordariomycetidae</taxon>
        <taxon>Togniniales</taxon>
        <taxon>Togniniaceae</taxon>
        <taxon>Phaeoacremonium</taxon>
    </lineage>
</organism>
<dbReference type="InterPro" id="IPR050091">
    <property type="entry name" value="PKS_NRPS_Biosynth_Enz"/>
</dbReference>
<dbReference type="InterPro" id="IPR001227">
    <property type="entry name" value="Ac_transferase_dom_sf"/>
</dbReference>
<dbReference type="Pfam" id="PF00698">
    <property type="entry name" value="Acyl_transf_1"/>
    <property type="match status" value="1"/>
</dbReference>
<dbReference type="PANTHER" id="PTHR43775">
    <property type="entry name" value="FATTY ACID SYNTHASE"/>
    <property type="match status" value="1"/>
</dbReference>
<keyword evidence="3" id="KW-0808">Transferase</keyword>
<dbReference type="InterPro" id="IPR036291">
    <property type="entry name" value="NAD(P)-bd_dom_sf"/>
</dbReference>
<dbReference type="SMART" id="SM00827">
    <property type="entry name" value="PKS_AT"/>
    <property type="match status" value="1"/>
</dbReference>
<dbReference type="InterPro" id="IPR009081">
    <property type="entry name" value="PP-bd_ACP"/>
</dbReference>
<dbReference type="Gene3D" id="3.40.50.720">
    <property type="entry name" value="NAD(P)-binding Rossmann-like Domain"/>
    <property type="match status" value="1"/>
</dbReference>
<dbReference type="PROSITE" id="PS52019">
    <property type="entry name" value="PKS_MFAS_DH"/>
    <property type="match status" value="1"/>
</dbReference>
<evidence type="ECO:0000313" key="10">
    <source>
        <dbReference type="EMBL" id="EON98783.1"/>
    </source>
</evidence>
<dbReference type="InterPro" id="IPR036736">
    <property type="entry name" value="ACP-like_sf"/>
</dbReference>
<dbReference type="eggNOG" id="KOG1202">
    <property type="taxonomic scope" value="Eukaryota"/>
</dbReference>
<dbReference type="PANTHER" id="PTHR43775:SF29">
    <property type="entry name" value="ASPERFURANONE POLYKETIDE SYNTHASE AFOG-RELATED"/>
    <property type="match status" value="1"/>
</dbReference>
<dbReference type="GO" id="GO:0016491">
    <property type="term" value="F:oxidoreductase activity"/>
    <property type="evidence" value="ECO:0007669"/>
    <property type="project" value="UniProtKB-KW"/>
</dbReference>
<keyword evidence="1" id="KW-0596">Phosphopantetheine</keyword>
<dbReference type="HOGENOM" id="CLU_000022_31_5_1"/>
<sequence>MEESSRSGDIAIIGLACRFPGNGTNPEALWAMLKKGEDAWSVFPHDRLNIEGFHHPSGNRQGSLPFKGAHFLKGNVAGFDAAFFNISAAEAKALDPQQRVLLETTYEAIESAGIPIESLDGSDTSVNIGSFVKDYEQICMRDDSNSPQYAATGTGAAILANRISHFFNLTGPSQTIDTGCSGSLVAVHNGCQDLRSGRSSLAIAGGVGMILTPATMMPMTQLQFLSPNGRCFTFSEKADGYGRGEGVGVVILKRLEDAVRDNDTVRAVIRGSRTNQDGRTPGITMPSTQAQVSNIKSLYSDFGLDTDKTAYVECHGTGTQAGDPKEVSAIHQSFCLDHRREHPIIVGSIKPNIGHLEGAAGVAGLIKAVFIVERGQIPKNLHFEAPGNPLIKFKEWNVKDRHHDVELMPNYAYTLSRRSSLEYKTFIIASSRSDLLKKMQHHSTLQVTRSGAPKVALVFCGQGAQWSAMGRELMAYETFSYSVIGASKYLKKILQSDFILHDELMKDEKVSRIHDPDIAQPATTAIQIALVDLLRSSGLIPTATVGHSSGEIAAAYAAGYLNHEDAWKIAFKRGQLASSLKHHHPKMKGTMLAVGLSGEDVQPYVDNVKAGTVVVACHNSPASATLSGEEEQILELHTKLVADNIFARLLKVKVAYHSHHMRILEEHYRESISDIVPNRSEEAPQMFSSVTGKVISSEDLGPEYWALNLVSPVLFKDAFTHLYTTCRPDIILEIGPSAVLQRPMRENMEAIAPKKASTPCFSMLNRNQDASITALEVFGKLWAQGCSVDLSWSFKSREDIPPRLLIDLPPYPWNHSKTYWHESHMGKAMRFRGHGREDLIGAPASESTPQEPRWRGFFRMSENPWMIDHQVQKTVIYPAAGLVTMAIEAARQSVDSSLSVIGFEILDLVIHKPIVIPSTEHGLEHAINAKMMKTMTAGNQVSSTEYAFTIYTKALDGPWQKNAAGFYKILYGREEDDVVSLLDAPYWYRLTYQEIVSRVKKEIIPRQLYERLDTIGMNYGPLFRNIIALRKNQNACTSVVRIPDTKAKMPAKFEYDHLIHPAFLDSVFQTVFAIGDESMVPSYMKRIFVSAAMPRGAGEELAGYATAERVGLREARADITMSDSRWRAPLIIAEGVKFTSITTSGSSGFLPFHRNLCSQIVWEPYVATEIPEEKVCQSLCKKAYSVLLILPDGFDDFFNEQCRDLCCLIHRLLERAGFTVTTTLFSNLFERDLNTLCISLVDLDLRNPVFFGLNLTKFEKLQKLLTSTTGLLWITIGGQMDVDNPLSAPFHALARTIRSEDSSKAIFTLDLQQYWTIIKGVTEDLIVNILHQMSGCFLASDSPEVDFAERGGRLYVPRLAILSDLSDVIEEGPSKFKRLQTCPISAARRALNVEISNPGDIDSIRFQEDDEVSRDLNPDEICVEIISTRLFPDDLDTVLGKGHATSIGADIFGKVVKVGNNVVNHGLVPCEIGHLITALAHDTLRTRTIIKAEHVIEILPTHEDKMPRYSPSCLVSAYYGMVVIGQLADDDIVFIHAAASALGQTAMSLARSWKARVIAGVTTDKQRDYLIRCGGIGEDDIVNTSRDRVKSSVRRLTGGRGVHIVFGSTPETQNLDHQCVNDCGYIIQTSTRDDNVRPQTSGGFQSTASIVNIDLRKLIQQRPKLIQRLIHEVKMVLKEKLDTSSISISQSCDVSNLTKTFHKMQEDPYMGAFTISISPASIVQTAFNPMTEIHLDPGASYVIVGGFGGLGRTVAKLLVSMGARHLAFFSRSGGTDESSRSFLSKLHRQGIRAKAYAVDISDRSQLVSTIERMKEEEMPRIKGVIQAAAVLRDSIFENMSYDDWMTATLPKIKGSWNLHLVLPDTMDFMIFLSSAAGVIGNRGQANYAAGNNFQDALARHRKARGLHTVSLDLGPILGAGMVAEDEATLDILKSSGFFGIRIEDFRFLVERAIAGSVMRDRPLPAQIVTGVGTGGLIMQNRPSDPYWTRTALFKRLNQVDLPPEVPTEDGSKQSVESIKVALRATTGLDEASRIVCTALINFLAPSLNMEPSEIDDSKSLSIYGVDSLVATNIRNWVFRNVAVKLTDMEVMGASSILELAKTIATKGGYIEEAEE</sequence>
<dbReference type="SUPFAM" id="SSF47336">
    <property type="entry name" value="ACP-like"/>
    <property type="match status" value="1"/>
</dbReference>
<dbReference type="InterPro" id="IPR057326">
    <property type="entry name" value="KR_dom"/>
</dbReference>
<dbReference type="InterPro" id="IPR042104">
    <property type="entry name" value="PKS_dehydratase_sf"/>
</dbReference>
<feature type="active site" description="Proton donor; for dehydratase activity" evidence="6">
    <location>
        <position position="1065"/>
    </location>
</feature>
<gene>
    <name evidence="10" type="ORF">UCRPA7_5703</name>
</gene>
<keyword evidence="11" id="KW-1185">Reference proteome</keyword>
<dbReference type="GO" id="GO:0006633">
    <property type="term" value="P:fatty acid biosynthetic process"/>
    <property type="evidence" value="ECO:0007669"/>
    <property type="project" value="TreeGrafter"/>
</dbReference>
<dbReference type="SUPFAM" id="SSF53901">
    <property type="entry name" value="Thiolase-like"/>
    <property type="match status" value="1"/>
</dbReference>
<evidence type="ECO:0000256" key="1">
    <source>
        <dbReference type="ARBA" id="ARBA00022450"/>
    </source>
</evidence>
<feature type="domain" description="PKS/mFAS DH" evidence="9">
    <location>
        <begin position="837"/>
        <end position="1147"/>
    </location>
</feature>
<evidence type="ECO:0000259" key="9">
    <source>
        <dbReference type="PROSITE" id="PS52019"/>
    </source>
</evidence>
<dbReference type="SUPFAM" id="SSF55048">
    <property type="entry name" value="Probable ACP-binding domain of malonyl-CoA ACP transacylase"/>
    <property type="match status" value="1"/>
</dbReference>
<dbReference type="SUPFAM" id="SSF52151">
    <property type="entry name" value="FabD/lysophospholipase-like"/>
    <property type="match status" value="1"/>
</dbReference>
<dbReference type="RefSeq" id="XP_007916438.1">
    <property type="nucleotide sequence ID" value="XM_007918247.1"/>
</dbReference>
<dbReference type="Pfam" id="PF02801">
    <property type="entry name" value="Ketoacyl-synt_C"/>
    <property type="match status" value="1"/>
</dbReference>
<dbReference type="GO" id="GO:0044550">
    <property type="term" value="P:secondary metabolite biosynthetic process"/>
    <property type="evidence" value="ECO:0007669"/>
    <property type="project" value="TreeGrafter"/>
</dbReference>
<dbReference type="Gene3D" id="3.40.47.10">
    <property type="match status" value="1"/>
</dbReference>
<name>R8BHJ2_PHAM7</name>
<dbReference type="GeneID" id="19326284"/>
<evidence type="ECO:0000256" key="3">
    <source>
        <dbReference type="ARBA" id="ARBA00022679"/>
    </source>
</evidence>
<evidence type="ECO:0000259" key="7">
    <source>
        <dbReference type="PROSITE" id="PS50075"/>
    </source>
</evidence>
<dbReference type="SMART" id="SM00829">
    <property type="entry name" value="PKS_ER"/>
    <property type="match status" value="1"/>
</dbReference>
<keyword evidence="2" id="KW-0597">Phosphoprotein</keyword>
<dbReference type="Pfam" id="PF21089">
    <property type="entry name" value="PKS_DH_N"/>
    <property type="match status" value="1"/>
</dbReference>
<dbReference type="Pfam" id="PF23297">
    <property type="entry name" value="ACP_SdgA_C"/>
    <property type="match status" value="1"/>
</dbReference>
<dbReference type="PROSITE" id="PS52004">
    <property type="entry name" value="KS3_2"/>
    <property type="match status" value="1"/>
</dbReference>
<dbReference type="Pfam" id="PF08659">
    <property type="entry name" value="KR"/>
    <property type="match status" value="1"/>
</dbReference>
<dbReference type="SUPFAM" id="SSF51735">
    <property type="entry name" value="NAD(P)-binding Rossmann-fold domains"/>
    <property type="match status" value="2"/>
</dbReference>
<dbReference type="CDD" id="cd00833">
    <property type="entry name" value="PKS"/>
    <property type="match status" value="1"/>
</dbReference>
<dbReference type="PROSITE" id="PS50075">
    <property type="entry name" value="CARRIER"/>
    <property type="match status" value="1"/>
</dbReference>
<dbReference type="InterPro" id="IPR014030">
    <property type="entry name" value="Ketoacyl_synth_N"/>
</dbReference>
<dbReference type="SMART" id="SM00822">
    <property type="entry name" value="PKS_KR"/>
    <property type="match status" value="1"/>
</dbReference>